<name>A0ABV2NI19_9HYPH</name>
<dbReference type="EMBL" id="JBEPNW010000002">
    <property type="protein sequence ID" value="MET3866135.1"/>
    <property type="molecule type" value="Genomic_DNA"/>
</dbReference>
<accession>A0ABV2NI19</accession>
<keyword evidence="3" id="KW-1185">Reference proteome</keyword>
<dbReference type="RefSeq" id="WP_179239941.1">
    <property type="nucleotide sequence ID" value="NZ_JAZBNP010000001.1"/>
</dbReference>
<protein>
    <submittedName>
        <fullName evidence="2">Uncharacterized protein</fullName>
    </submittedName>
</protein>
<feature type="transmembrane region" description="Helical" evidence="1">
    <location>
        <begin position="29"/>
        <end position="48"/>
    </location>
</feature>
<comment type="caution">
    <text evidence="2">The sequence shown here is derived from an EMBL/GenBank/DDBJ whole genome shotgun (WGS) entry which is preliminary data.</text>
</comment>
<sequence>MSTRSVRARHFRHLGSGRRSADAVRTSDLVLAVAGVATLGGFCLLLAADVLGDLVGI</sequence>
<organism evidence="2 3">
    <name type="scientific">Methylobacterium radiotolerans</name>
    <dbReference type="NCBI Taxonomy" id="31998"/>
    <lineage>
        <taxon>Bacteria</taxon>
        <taxon>Pseudomonadati</taxon>
        <taxon>Pseudomonadota</taxon>
        <taxon>Alphaproteobacteria</taxon>
        <taxon>Hyphomicrobiales</taxon>
        <taxon>Methylobacteriaceae</taxon>
        <taxon>Methylobacterium</taxon>
    </lineage>
</organism>
<evidence type="ECO:0000256" key="1">
    <source>
        <dbReference type="SAM" id="Phobius"/>
    </source>
</evidence>
<dbReference type="Proteomes" id="UP001549119">
    <property type="component" value="Unassembled WGS sequence"/>
</dbReference>
<keyword evidence="1" id="KW-0472">Membrane</keyword>
<proteinExistence type="predicted"/>
<gene>
    <name evidence="2" type="ORF">ABIC20_003444</name>
</gene>
<keyword evidence="1" id="KW-0812">Transmembrane</keyword>
<evidence type="ECO:0000313" key="3">
    <source>
        <dbReference type="Proteomes" id="UP001549119"/>
    </source>
</evidence>
<reference evidence="2 3" key="1">
    <citation type="submission" date="2024-06" db="EMBL/GenBank/DDBJ databases">
        <title>Genomics of switchgrass bacterial isolates.</title>
        <authorList>
            <person name="Shade A."/>
        </authorList>
    </citation>
    <scope>NUCLEOTIDE SEQUENCE [LARGE SCALE GENOMIC DNA]</scope>
    <source>
        <strain evidence="2 3">PvP084</strain>
    </source>
</reference>
<evidence type="ECO:0000313" key="2">
    <source>
        <dbReference type="EMBL" id="MET3866135.1"/>
    </source>
</evidence>
<keyword evidence="1" id="KW-1133">Transmembrane helix</keyword>